<reference evidence="1 2" key="1">
    <citation type="submission" date="2012-12" db="EMBL/GenBank/DDBJ databases">
        <title>Genome assembly of Fulvivirga imtechensis AK7.</title>
        <authorList>
            <person name="Nupur N."/>
            <person name="Khatri I."/>
            <person name="Kumar R."/>
            <person name="Subramanian S."/>
            <person name="Pinnaka A."/>
        </authorList>
    </citation>
    <scope>NUCLEOTIDE SEQUENCE [LARGE SCALE GENOMIC DNA]</scope>
    <source>
        <strain evidence="1 2">AK7</strain>
    </source>
</reference>
<proteinExistence type="predicted"/>
<dbReference type="EMBL" id="AMZN01000165">
    <property type="protein sequence ID" value="ELR68025.1"/>
    <property type="molecule type" value="Genomic_DNA"/>
</dbReference>
<dbReference type="AlphaFoldDB" id="L8JGS8"/>
<organism evidence="1 2">
    <name type="scientific">Fulvivirga imtechensis AK7</name>
    <dbReference type="NCBI Taxonomy" id="1237149"/>
    <lineage>
        <taxon>Bacteria</taxon>
        <taxon>Pseudomonadati</taxon>
        <taxon>Bacteroidota</taxon>
        <taxon>Cytophagia</taxon>
        <taxon>Cytophagales</taxon>
        <taxon>Fulvivirgaceae</taxon>
        <taxon>Fulvivirga</taxon>
    </lineage>
</organism>
<dbReference type="Proteomes" id="UP000011135">
    <property type="component" value="Unassembled WGS sequence"/>
</dbReference>
<evidence type="ECO:0000313" key="1">
    <source>
        <dbReference type="EMBL" id="ELR68025.1"/>
    </source>
</evidence>
<accession>L8JGS8</accession>
<protein>
    <submittedName>
        <fullName evidence="1">Uncharacterized protein</fullName>
    </submittedName>
</protein>
<keyword evidence="2" id="KW-1185">Reference proteome</keyword>
<gene>
    <name evidence="1" type="ORF">C900_01257</name>
</gene>
<sequence length="63" mass="7445">MIRAAPEKNKQLACSIFLKAKSLQRSRQATNVVQAFTLQKNVYLNIYVDKYIFKYVDQYPEEK</sequence>
<comment type="caution">
    <text evidence="1">The sequence shown here is derived from an EMBL/GenBank/DDBJ whole genome shotgun (WGS) entry which is preliminary data.</text>
</comment>
<evidence type="ECO:0000313" key="2">
    <source>
        <dbReference type="Proteomes" id="UP000011135"/>
    </source>
</evidence>
<name>L8JGS8_9BACT</name>